<feature type="transmembrane region" description="Helical" evidence="1">
    <location>
        <begin position="21"/>
        <end position="42"/>
    </location>
</feature>
<keyword evidence="1" id="KW-1133">Transmembrane helix</keyword>
<evidence type="ECO:0000313" key="3">
    <source>
        <dbReference type="Proteomes" id="UP000682811"/>
    </source>
</evidence>
<feature type="transmembrane region" description="Helical" evidence="1">
    <location>
        <begin position="112"/>
        <end position="131"/>
    </location>
</feature>
<dbReference type="Proteomes" id="UP000682811">
    <property type="component" value="Unassembled WGS sequence"/>
</dbReference>
<feature type="transmembrane region" description="Helical" evidence="1">
    <location>
        <begin position="235"/>
        <end position="256"/>
    </location>
</feature>
<evidence type="ECO:0000313" key="2">
    <source>
        <dbReference type="EMBL" id="GIO50425.1"/>
    </source>
</evidence>
<gene>
    <name evidence="2" type="ORF">J34TS1_51900</name>
</gene>
<feature type="transmembrane region" description="Helical" evidence="1">
    <location>
        <begin position="143"/>
        <end position="170"/>
    </location>
</feature>
<feature type="transmembrane region" description="Helical" evidence="1">
    <location>
        <begin position="62"/>
        <end position="78"/>
    </location>
</feature>
<dbReference type="AlphaFoldDB" id="A0A920CTK0"/>
<comment type="caution">
    <text evidence="2">The sequence shown here is derived from an EMBL/GenBank/DDBJ whole genome shotgun (WGS) entry which is preliminary data.</text>
</comment>
<keyword evidence="1" id="KW-0812">Transmembrane</keyword>
<reference evidence="2 3" key="1">
    <citation type="submission" date="2021-03" db="EMBL/GenBank/DDBJ databases">
        <title>Antimicrobial resistance genes in bacteria isolated from Japanese honey, and their potential for conferring macrolide and lincosamide resistance in the American foulbrood pathogen Paenibacillus larvae.</title>
        <authorList>
            <person name="Okamoto M."/>
            <person name="Kumagai M."/>
            <person name="Kanamori H."/>
            <person name="Takamatsu D."/>
        </authorList>
    </citation>
    <scope>NUCLEOTIDE SEQUENCE [LARGE SCALE GENOMIC DNA]</scope>
    <source>
        <strain evidence="2 3">J34TS1</strain>
    </source>
</reference>
<accession>A0A920CTK0</accession>
<proteinExistence type="predicted"/>
<feature type="transmembrane region" description="Helical" evidence="1">
    <location>
        <begin position="177"/>
        <end position="198"/>
    </location>
</feature>
<organism evidence="2 3">
    <name type="scientific">Paenibacillus azoreducens</name>
    <dbReference type="NCBI Taxonomy" id="116718"/>
    <lineage>
        <taxon>Bacteria</taxon>
        <taxon>Bacillati</taxon>
        <taxon>Bacillota</taxon>
        <taxon>Bacilli</taxon>
        <taxon>Bacillales</taxon>
        <taxon>Paenibacillaceae</taxon>
        <taxon>Paenibacillus</taxon>
    </lineage>
</organism>
<dbReference type="PANTHER" id="PTHR36832:SF2">
    <property type="entry name" value="INTEGRAL MEMBRANE PROTEIN"/>
    <property type="match status" value="1"/>
</dbReference>
<dbReference type="Pfam" id="PF06182">
    <property type="entry name" value="ABC2_membrane_6"/>
    <property type="match status" value="1"/>
</dbReference>
<keyword evidence="1" id="KW-0472">Membrane</keyword>
<name>A0A920CTK0_9BACL</name>
<dbReference type="InterPro" id="IPR010390">
    <property type="entry name" value="ABC-2_transporter-like"/>
</dbReference>
<dbReference type="EMBL" id="BORT01000032">
    <property type="protein sequence ID" value="GIO50425.1"/>
    <property type="molecule type" value="Genomic_DNA"/>
</dbReference>
<sequence>MASKKYIKLAQVSMQNVIAYRFTYFISLLGSLIFVIAMFYLWQAIFDQREQLSGFTWEQMKAYIFITYLTNSLISWYSETSISRKIIKGDVAMDLLKPLDFQKARIAETAGASLMEGCIAAIMIAALLLSTKSLVMPDSLQSGVLFILSLALSVFIKFGIIYLASLFCFWTANGIGVAWMRAALTNFFSGALIPFAFFPEWLAGISRLLPFQGIVHIPASIYLGKAIGLEAWGQIGIQIFWGIVLWTLGKWLWVWAVRQVTINGG</sequence>
<dbReference type="PANTHER" id="PTHR36832">
    <property type="entry name" value="SLR1174 PROTEIN-RELATED"/>
    <property type="match status" value="1"/>
</dbReference>
<protein>
    <submittedName>
        <fullName evidence="2">Daunorubicin ABC transporter permease</fullName>
    </submittedName>
</protein>
<keyword evidence="3" id="KW-1185">Reference proteome</keyword>
<evidence type="ECO:0000256" key="1">
    <source>
        <dbReference type="SAM" id="Phobius"/>
    </source>
</evidence>